<gene>
    <name evidence="1" type="ORF">TIFTF001_051566</name>
</gene>
<proteinExistence type="predicted"/>
<accession>A0AA87ZGP2</accession>
<protein>
    <submittedName>
        <fullName evidence="1">Uncharacterized protein</fullName>
    </submittedName>
</protein>
<name>A0AA87ZGP2_FICCA</name>
<dbReference type="AlphaFoldDB" id="A0AA87ZGP2"/>
<evidence type="ECO:0000313" key="2">
    <source>
        <dbReference type="Proteomes" id="UP001187192"/>
    </source>
</evidence>
<organism evidence="1 2">
    <name type="scientific">Ficus carica</name>
    <name type="common">Common fig</name>
    <dbReference type="NCBI Taxonomy" id="3494"/>
    <lineage>
        <taxon>Eukaryota</taxon>
        <taxon>Viridiplantae</taxon>
        <taxon>Streptophyta</taxon>
        <taxon>Embryophyta</taxon>
        <taxon>Tracheophyta</taxon>
        <taxon>Spermatophyta</taxon>
        <taxon>Magnoliopsida</taxon>
        <taxon>eudicotyledons</taxon>
        <taxon>Gunneridae</taxon>
        <taxon>Pentapetalae</taxon>
        <taxon>rosids</taxon>
        <taxon>fabids</taxon>
        <taxon>Rosales</taxon>
        <taxon>Moraceae</taxon>
        <taxon>Ficeae</taxon>
        <taxon>Ficus</taxon>
    </lineage>
</organism>
<evidence type="ECO:0000313" key="1">
    <source>
        <dbReference type="EMBL" id="GMN27136.1"/>
    </source>
</evidence>
<keyword evidence="2" id="KW-1185">Reference proteome</keyword>
<dbReference type="EMBL" id="BTGU01009677">
    <property type="protein sequence ID" value="GMN27136.1"/>
    <property type="molecule type" value="Genomic_DNA"/>
</dbReference>
<sequence length="109" mass="11563">MATKFHVTTILQIVGGQGDQIPRSSKVVRLAKRSLSGSKLDGDEIRNCDQIATAPTSFLVFVCSLSVAGEVQDLAQLRRRRGAAPSAGVLRLGGKSGPARLGWVSKMSK</sequence>
<dbReference type="Proteomes" id="UP001187192">
    <property type="component" value="Unassembled WGS sequence"/>
</dbReference>
<reference evidence="1" key="1">
    <citation type="submission" date="2023-07" db="EMBL/GenBank/DDBJ databases">
        <title>draft genome sequence of fig (Ficus carica).</title>
        <authorList>
            <person name="Takahashi T."/>
            <person name="Nishimura K."/>
        </authorList>
    </citation>
    <scope>NUCLEOTIDE SEQUENCE</scope>
</reference>
<comment type="caution">
    <text evidence="1">The sequence shown here is derived from an EMBL/GenBank/DDBJ whole genome shotgun (WGS) entry which is preliminary data.</text>
</comment>